<dbReference type="EMBL" id="VXRG01000009">
    <property type="protein sequence ID" value="MXY92031.1"/>
    <property type="molecule type" value="Genomic_DNA"/>
</dbReference>
<dbReference type="InterPro" id="IPR013149">
    <property type="entry name" value="ADH-like_C"/>
</dbReference>
<protein>
    <submittedName>
        <fullName evidence="6">Zinc-binding dehydrogenase</fullName>
    </submittedName>
</protein>
<dbReference type="InterPro" id="IPR002328">
    <property type="entry name" value="ADH_Zn_CS"/>
</dbReference>
<keyword evidence="3" id="KW-0560">Oxidoreductase</keyword>
<gene>
    <name evidence="6" type="ORF">F4Y42_01130</name>
</gene>
<dbReference type="GO" id="GO:0008270">
    <property type="term" value="F:zinc ion binding"/>
    <property type="evidence" value="ECO:0007669"/>
    <property type="project" value="InterPro"/>
</dbReference>
<dbReference type="SUPFAM" id="SSF50129">
    <property type="entry name" value="GroES-like"/>
    <property type="match status" value="1"/>
</dbReference>
<dbReference type="Gene3D" id="3.40.50.720">
    <property type="entry name" value="NAD(P)-binding Rossmann-like Domain"/>
    <property type="match status" value="1"/>
</dbReference>
<reference evidence="6" key="1">
    <citation type="submission" date="2019-09" db="EMBL/GenBank/DDBJ databases">
        <title>Characterisation of the sponge microbiome using genome-centric metagenomics.</title>
        <authorList>
            <person name="Engelberts J.P."/>
            <person name="Robbins S.J."/>
            <person name="De Goeij J.M."/>
            <person name="Aranda M."/>
            <person name="Bell S.C."/>
            <person name="Webster N.S."/>
        </authorList>
    </citation>
    <scope>NUCLEOTIDE SEQUENCE</scope>
    <source>
        <strain evidence="6">SB0664_bin_27</strain>
    </source>
</reference>
<dbReference type="Pfam" id="PF00107">
    <property type="entry name" value="ADH_zinc_N"/>
    <property type="match status" value="1"/>
</dbReference>
<name>A0A6B0YPE5_9CHLR</name>
<comment type="cofactor">
    <cofactor evidence="4">
        <name>Zn(2+)</name>
        <dbReference type="ChEBI" id="CHEBI:29105"/>
    </cofactor>
</comment>
<sequence>MKAMMFRGPWKMPVEELDEPTPSAGQVVVEVEAVGICGSDVHGFTGKSGRRTPGIVMGHEFAGTIGELGPDVEGYATGDGVVVMPLYTVAEGADPYPINLSPDRRLTGMNEHGAYAQRVAVRQSQLFPKPANLSWQRAALCEPMAVTLHAARITPINPMQKVAVVGAGPIGLLTMLAARLKGAGTVIVVDQSVHRLELAEELGADAVINVDETDAAATIREMTDGGVDAAFEAVGISPTAQLSVEATRNGGNVTWIGNNAPMVEVDMQSIVTREMSVRGSYGFDETDFAAAIEALSSGRLNVDPLVERVASLEEGPEIFRSLAASETDLVKIILKP</sequence>
<evidence type="ECO:0000256" key="2">
    <source>
        <dbReference type="ARBA" id="ARBA00022833"/>
    </source>
</evidence>
<evidence type="ECO:0000256" key="1">
    <source>
        <dbReference type="ARBA" id="ARBA00022723"/>
    </source>
</evidence>
<dbReference type="InterPro" id="IPR020843">
    <property type="entry name" value="ER"/>
</dbReference>
<dbReference type="GO" id="GO:0016491">
    <property type="term" value="F:oxidoreductase activity"/>
    <property type="evidence" value="ECO:0007669"/>
    <property type="project" value="UniProtKB-KW"/>
</dbReference>
<evidence type="ECO:0000259" key="5">
    <source>
        <dbReference type="SMART" id="SM00829"/>
    </source>
</evidence>
<dbReference type="InterPro" id="IPR011032">
    <property type="entry name" value="GroES-like_sf"/>
</dbReference>
<evidence type="ECO:0000256" key="3">
    <source>
        <dbReference type="ARBA" id="ARBA00023002"/>
    </source>
</evidence>
<evidence type="ECO:0000256" key="4">
    <source>
        <dbReference type="RuleBase" id="RU361277"/>
    </source>
</evidence>
<dbReference type="Gene3D" id="3.90.180.10">
    <property type="entry name" value="Medium-chain alcohol dehydrogenases, catalytic domain"/>
    <property type="match status" value="1"/>
</dbReference>
<dbReference type="PANTHER" id="PTHR43401:SF2">
    <property type="entry name" value="L-THREONINE 3-DEHYDROGENASE"/>
    <property type="match status" value="1"/>
</dbReference>
<evidence type="ECO:0000313" key="6">
    <source>
        <dbReference type="EMBL" id="MXY92031.1"/>
    </source>
</evidence>
<dbReference type="InterPro" id="IPR050129">
    <property type="entry name" value="Zn_alcohol_dh"/>
</dbReference>
<feature type="domain" description="Enoyl reductase (ER)" evidence="5">
    <location>
        <begin position="8"/>
        <end position="334"/>
    </location>
</feature>
<dbReference type="AlphaFoldDB" id="A0A6B0YPE5"/>
<comment type="similarity">
    <text evidence="4">Belongs to the zinc-containing alcohol dehydrogenase family.</text>
</comment>
<dbReference type="SMART" id="SM00829">
    <property type="entry name" value="PKS_ER"/>
    <property type="match status" value="1"/>
</dbReference>
<dbReference type="PROSITE" id="PS00059">
    <property type="entry name" value="ADH_ZINC"/>
    <property type="match status" value="1"/>
</dbReference>
<dbReference type="Pfam" id="PF08240">
    <property type="entry name" value="ADH_N"/>
    <property type="match status" value="1"/>
</dbReference>
<dbReference type="SUPFAM" id="SSF51735">
    <property type="entry name" value="NAD(P)-binding Rossmann-fold domains"/>
    <property type="match status" value="1"/>
</dbReference>
<accession>A0A6B0YPE5</accession>
<dbReference type="PANTHER" id="PTHR43401">
    <property type="entry name" value="L-THREONINE 3-DEHYDROGENASE"/>
    <property type="match status" value="1"/>
</dbReference>
<comment type="caution">
    <text evidence="6">The sequence shown here is derived from an EMBL/GenBank/DDBJ whole genome shotgun (WGS) entry which is preliminary data.</text>
</comment>
<dbReference type="InterPro" id="IPR036291">
    <property type="entry name" value="NAD(P)-bd_dom_sf"/>
</dbReference>
<organism evidence="6">
    <name type="scientific">Caldilineaceae bacterium SB0664_bin_27</name>
    <dbReference type="NCBI Taxonomy" id="2605260"/>
    <lineage>
        <taxon>Bacteria</taxon>
        <taxon>Bacillati</taxon>
        <taxon>Chloroflexota</taxon>
        <taxon>Caldilineae</taxon>
        <taxon>Caldilineales</taxon>
        <taxon>Caldilineaceae</taxon>
    </lineage>
</organism>
<proteinExistence type="inferred from homology"/>
<keyword evidence="2 4" id="KW-0862">Zinc</keyword>
<keyword evidence="1 4" id="KW-0479">Metal-binding</keyword>
<dbReference type="InterPro" id="IPR013154">
    <property type="entry name" value="ADH-like_N"/>
</dbReference>